<dbReference type="PANTHER" id="PTHR23259">
    <property type="entry name" value="RIDDLE"/>
    <property type="match status" value="1"/>
</dbReference>
<proteinExistence type="predicted"/>
<dbReference type="InterPro" id="IPR051368">
    <property type="entry name" value="SerProtInhib-TIL_Domain"/>
</dbReference>
<evidence type="ECO:0000313" key="6">
    <source>
        <dbReference type="Proteomes" id="UP001458880"/>
    </source>
</evidence>
<keyword evidence="2" id="KW-1015">Disulfide bond</keyword>
<keyword evidence="3" id="KW-0732">Signal</keyword>
<dbReference type="Pfam" id="PF01826">
    <property type="entry name" value="TIL"/>
    <property type="match status" value="3"/>
</dbReference>
<dbReference type="InterPro" id="IPR002919">
    <property type="entry name" value="TIL_dom"/>
</dbReference>
<evidence type="ECO:0000259" key="4">
    <source>
        <dbReference type="Pfam" id="PF01826"/>
    </source>
</evidence>
<protein>
    <submittedName>
        <fullName evidence="5">Trypsin Inhibitor like cysteine rich domain</fullName>
    </submittedName>
</protein>
<feature type="domain" description="TIL" evidence="4">
    <location>
        <begin position="27"/>
        <end position="82"/>
    </location>
</feature>
<feature type="signal peptide" evidence="3">
    <location>
        <begin position="1"/>
        <end position="20"/>
    </location>
</feature>
<evidence type="ECO:0000313" key="5">
    <source>
        <dbReference type="EMBL" id="KAK9680160.1"/>
    </source>
</evidence>
<feature type="domain" description="TIL" evidence="4">
    <location>
        <begin position="95"/>
        <end position="150"/>
    </location>
</feature>
<feature type="chain" id="PRO_5043810922" evidence="3">
    <location>
        <begin position="21"/>
        <end position="222"/>
    </location>
</feature>
<dbReference type="PANTHER" id="PTHR23259:SF70">
    <property type="entry name" value="ACCESSORY GLAND PROTEIN ACP62F-RELATED"/>
    <property type="match status" value="1"/>
</dbReference>
<comment type="caution">
    <text evidence="5">The sequence shown here is derived from an EMBL/GenBank/DDBJ whole genome shotgun (WGS) entry which is preliminary data.</text>
</comment>
<evidence type="ECO:0000256" key="2">
    <source>
        <dbReference type="ARBA" id="ARBA00023157"/>
    </source>
</evidence>
<name>A0AAW1HU55_POPJA</name>
<reference evidence="5 6" key="1">
    <citation type="journal article" date="2024" name="BMC Genomics">
        <title>De novo assembly and annotation of Popillia japonica's genome with initial clues to its potential as an invasive pest.</title>
        <authorList>
            <person name="Cucini C."/>
            <person name="Boschi S."/>
            <person name="Funari R."/>
            <person name="Cardaioli E."/>
            <person name="Iannotti N."/>
            <person name="Marturano G."/>
            <person name="Paoli F."/>
            <person name="Bruttini M."/>
            <person name="Carapelli A."/>
            <person name="Frati F."/>
            <person name="Nardi F."/>
        </authorList>
    </citation>
    <scope>NUCLEOTIDE SEQUENCE [LARGE SCALE GENOMIC DNA]</scope>
    <source>
        <strain evidence="5">DMR45628</strain>
    </source>
</reference>
<accession>A0AAW1HU55</accession>
<evidence type="ECO:0000256" key="3">
    <source>
        <dbReference type="SAM" id="SignalP"/>
    </source>
</evidence>
<keyword evidence="6" id="KW-1185">Reference proteome</keyword>
<dbReference type="CDD" id="cd19941">
    <property type="entry name" value="TIL"/>
    <property type="match status" value="3"/>
</dbReference>
<dbReference type="Proteomes" id="UP001458880">
    <property type="component" value="Unassembled WGS sequence"/>
</dbReference>
<dbReference type="AlphaFoldDB" id="A0AAW1HU55"/>
<dbReference type="EMBL" id="JASPKY010000926">
    <property type="protein sequence ID" value="KAK9680160.1"/>
    <property type="molecule type" value="Genomic_DNA"/>
</dbReference>
<evidence type="ECO:0000256" key="1">
    <source>
        <dbReference type="ARBA" id="ARBA00022690"/>
    </source>
</evidence>
<dbReference type="SUPFAM" id="SSF57567">
    <property type="entry name" value="Serine protease inhibitors"/>
    <property type="match status" value="3"/>
</dbReference>
<sequence length="222" mass="24435">MLKVSYLLLVLFAVIALAVSQTAPIVCNRPHEEYACGSACQTECKTLGETCPIVNIKCNDACYCVEGYARNDKGKCIPISECPPKPTSQIKPIKCNRPHEYYDCGSACQTECKTLGEPCPIVNIRCNNACYCVKGYARNDKGKCIPISKCPPKPTSQPPPIVCDKPNEMYNCGSACQRTCRTLEKPCDIINKKCNEACYCIESYARNDEGKCIPISECPKTC</sequence>
<dbReference type="InterPro" id="IPR036084">
    <property type="entry name" value="Ser_inhib-like_sf"/>
</dbReference>
<dbReference type="GO" id="GO:0030414">
    <property type="term" value="F:peptidase inhibitor activity"/>
    <property type="evidence" value="ECO:0007669"/>
    <property type="project" value="UniProtKB-KW"/>
</dbReference>
<dbReference type="FunFam" id="2.10.25.10:FF:000674">
    <property type="entry name" value="Mucin-2"/>
    <property type="match status" value="1"/>
</dbReference>
<feature type="domain" description="TIL" evidence="4">
    <location>
        <begin position="163"/>
        <end position="218"/>
    </location>
</feature>
<gene>
    <name evidence="5" type="ORF">QE152_g39312</name>
</gene>
<dbReference type="Gene3D" id="2.10.25.10">
    <property type="entry name" value="Laminin"/>
    <property type="match status" value="3"/>
</dbReference>
<organism evidence="5 6">
    <name type="scientific">Popillia japonica</name>
    <name type="common">Japanese beetle</name>
    <dbReference type="NCBI Taxonomy" id="7064"/>
    <lineage>
        <taxon>Eukaryota</taxon>
        <taxon>Metazoa</taxon>
        <taxon>Ecdysozoa</taxon>
        <taxon>Arthropoda</taxon>
        <taxon>Hexapoda</taxon>
        <taxon>Insecta</taxon>
        <taxon>Pterygota</taxon>
        <taxon>Neoptera</taxon>
        <taxon>Endopterygota</taxon>
        <taxon>Coleoptera</taxon>
        <taxon>Polyphaga</taxon>
        <taxon>Scarabaeiformia</taxon>
        <taxon>Scarabaeidae</taxon>
        <taxon>Rutelinae</taxon>
        <taxon>Popillia</taxon>
    </lineage>
</organism>
<keyword evidence="1" id="KW-0646">Protease inhibitor</keyword>